<dbReference type="RefSeq" id="WP_101344987.1">
    <property type="nucleotide sequence ID" value="NZ_PJAI02000010.1"/>
</dbReference>
<dbReference type="Proteomes" id="UP000815846">
    <property type="component" value="Unassembled WGS sequence"/>
</dbReference>
<sequence>METNDQNKHGIAQFAALKTAIANGEEVLVKDLVSNGPMLDIEKSYLIDLAKLHGNRTILMLLENVTLKE</sequence>
<proteinExistence type="predicted"/>
<accession>A0ABY3MW85</accession>
<name>A0ABY3MW85_9GAMM</name>
<evidence type="ECO:0000313" key="1">
    <source>
        <dbReference type="EMBL" id="TYK65466.1"/>
    </source>
</evidence>
<protein>
    <submittedName>
        <fullName evidence="1">Uncharacterized protein</fullName>
    </submittedName>
</protein>
<gene>
    <name evidence="1" type="ORF">CWS31_010250</name>
</gene>
<evidence type="ECO:0000313" key="2">
    <source>
        <dbReference type="Proteomes" id="UP000815846"/>
    </source>
</evidence>
<keyword evidence="2" id="KW-1185">Reference proteome</keyword>
<comment type="caution">
    <text evidence="1">The sequence shown here is derived from an EMBL/GenBank/DDBJ whole genome shotgun (WGS) entry which is preliminary data.</text>
</comment>
<dbReference type="EMBL" id="PJAI02000010">
    <property type="protein sequence ID" value="TYK65466.1"/>
    <property type="molecule type" value="Genomic_DNA"/>
</dbReference>
<organism evidence="1 2">
    <name type="scientific">Colwellia echini</name>
    <dbReference type="NCBI Taxonomy" id="1982103"/>
    <lineage>
        <taxon>Bacteria</taxon>
        <taxon>Pseudomonadati</taxon>
        <taxon>Pseudomonadota</taxon>
        <taxon>Gammaproteobacteria</taxon>
        <taxon>Alteromonadales</taxon>
        <taxon>Colwelliaceae</taxon>
        <taxon>Colwellia</taxon>
    </lineage>
</organism>
<reference evidence="1 2" key="1">
    <citation type="submission" date="2019-08" db="EMBL/GenBank/DDBJ databases">
        <title>Microbe sample from Colwellia echini.</title>
        <authorList>
            <person name="Christiansen L."/>
            <person name="Pathiraja D."/>
            <person name="Schultz-Johansen M."/>
            <person name="Choi I.-G."/>
            <person name="Stougaard P."/>
        </authorList>
    </citation>
    <scope>NUCLEOTIDE SEQUENCE [LARGE SCALE GENOMIC DNA]</scope>
    <source>
        <strain evidence="1 2">A3</strain>
    </source>
</reference>